<feature type="region of interest" description="Disordered" evidence="1">
    <location>
        <begin position="1"/>
        <end position="39"/>
    </location>
</feature>
<dbReference type="EMBL" id="JAQQWK010000003">
    <property type="protein sequence ID" value="KAK8044505.1"/>
    <property type="molecule type" value="Genomic_DNA"/>
</dbReference>
<dbReference type="Proteomes" id="UP001444661">
    <property type="component" value="Unassembled WGS sequence"/>
</dbReference>
<gene>
    <name evidence="2" type="ORF">PG993_004529</name>
</gene>
<reference evidence="2 3" key="1">
    <citation type="submission" date="2023-01" db="EMBL/GenBank/DDBJ databases">
        <title>Analysis of 21 Apiospora genomes using comparative genomics revels a genus with tremendous synthesis potential of carbohydrate active enzymes and secondary metabolites.</title>
        <authorList>
            <person name="Sorensen T."/>
        </authorList>
    </citation>
    <scope>NUCLEOTIDE SEQUENCE [LARGE SCALE GENOMIC DNA]</scope>
    <source>
        <strain evidence="2 3">CBS 33761</strain>
    </source>
</reference>
<evidence type="ECO:0000256" key="1">
    <source>
        <dbReference type="SAM" id="MobiDB-lite"/>
    </source>
</evidence>
<feature type="region of interest" description="Disordered" evidence="1">
    <location>
        <begin position="174"/>
        <end position="226"/>
    </location>
</feature>
<evidence type="ECO:0000313" key="3">
    <source>
        <dbReference type="Proteomes" id="UP001444661"/>
    </source>
</evidence>
<keyword evidence="3" id="KW-1185">Reference proteome</keyword>
<proteinExistence type="predicted"/>
<feature type="region of interest" description="Disordered" evidence="1">
    <location>
        <begin position="68"/>
        <end position="92"/>
    </location>
</feature>
<accession>A0ABR1TCZ1</accession>
<organism evidence="2 3">
    <name type="scientific">Apiospora rasikravindrae</name>
    <dbReference type="NCBI Taxonomy" id="990691"/>
    <lineage>
        <taxon>Eukaryota</taxon>
        <taxon>Fungi</taxon>
        <taxon>Dikarya</taxon>
        <taxon>Ascomycota</taxon>
        <taxon>Pezizomycotina</taxon>
        <taxon>Sordariomycetes</taxon>
        <taxon>Xylariomycetidae</taxon>
        <taxon>Amphisphaeriales</taxon>
        <taxon>Apiosporaceae</taxon>
        <taxon>Apiospora</taxon>
    </lineage>
</organism>
<evidence type="ECO:0000313" key="2">
    <source>
        <dbReference type="EMBL" id="KAK8044505.1"/>
    </source>
</evidence>
<name>A0ABR1TCZ1_9PEZI</name>
<sequence length="247" mass="25785">MGSLKQRQSWPDGAASGAAKSDSDRRRANGQNAQLAHGSGSEHVDRGWLALAAVKLLAGTGGRMWSGSWRKTGGLGPVTRTPPSSARPVPTSLRGSGLLLPRSSSQLLPEPGRCSAVARIGGGLVVMESMLLALAVGPKSGPDLSFSLVIVFLSSVYGRAVSIDRYCEPPERGAWRAAAPKAKQSDRPPAAPAAPAGRAATQTRRHVCTHHDSHLPAPTYGQDRRGPIHPALSNFHINIGVALDPIG</sequence>
<protein>
    <submittedName>
        <fullName evidence="2">Uncharacterized protein</fullName>
    </submittedName>
</protein>
<comment type="caution">
    <text evidence="2">The sequence shown here is derived from an EMBL/GenBank/DDBJ whole genome shotgun (WGS) entry which is preliminary data.</text>
</comment>